<protein>
    <submittedName>
        <fullName evidence="2">Uncharacterized protein</fullName>
    </submittedName>
</protein>
<proteinExistence type="predicted"/>
<keyword evidence="1" id="KW-0732">Signal</keyword>
<name>A0A8K0UF37_9AGAR</name>
<accession>A0A8K0UF37</accession>
<dbReference type="EMBL" id="JAEVFJ010000046">
    <property type="protein sequence ID" value="KAH8084325.1"/>
    <property type="molecule type" value="Genomic_DNA"/>
</dbReference>
<keyword evidence="3" id="KW-1185">Reference proteome</keyword>
<feature type="signal peptide" evidence="1">
    <location>
        <begin position="1"/>
        <end position="22"/>
    </location>
</feature>
<evidence type="ECO:0000313" key="3">
    <source>
        <dbReference type="Proteomes" id="UP000813824"/>
    </source>
</evidence>
<organism evidence="2 3">
    <name type="scientific">Cristinia sonorae</name>
    <dbReference type="NCBI Taxonomy" id="1940300"/>
    <lineage>
        <taxon>Eukaryota</taxon>
        <taxon>Fungi</taxon>
        <taxon>Dikarya</taxon>
        <taxon>Basidiomycota</taxon>
        <taxon>Agaricomycotina</taxon>
        <taxon>Agaricomycetes</taxon>
        <taxon>Agaricomycetidae</taxon>
        <taxon>Agaricales</taxon>
        <taxon>Pleurotineae</taxon>
        <taxon>Stephanosporaceae</taxon>
        <taxon>Cristinia</taxon>
    </lineage>
</organism>
<feature type="chain" id="PRO_5035438472" evidence="1">
    <location>
        <begin position="23"/>
        <end position="297"/>
    </location>
</feature>
<reference evidence="2" key="1">
    <citation type="journal article" date="2021" name="New Phytol.">
        <title>Evolutionary innovations through gain and loss of genes in the ectomycorrhizal Boletales.</title>
        <authorList>
            <person name="Wu G."/>
            <person name="Miyauchi S."/>
            <person name="Morin E."/>
            <person name="Kuo A."/>
            <person name="Drula E."/>
            <person name="Varga T."/>
            <person name="Kohler A."/>
            <person name="Feng B."/>
            <person name="Cao Y."/>
            <person name="Lipzen A."/>
            <person name="Daum C."/>
            <person name="Hundley H."/>
            <person name="Pangilinan J."/>
            <person name="Johnson J."/>
            <person name="Barry K."/>
            <person name="LaButti K."/>
            <person name="Ng V."/>
            <person name="Ahrendt S."/>
            <person name="Min B."/>
            <person name="Choi I.G."/>
            <person name="Park H."/>
            <person name="Plett J.M."/>
            <person name="Magnuson J."/>
            <person name="Spatafora J.W."/>
            <person name="Nagy L.G."/>
            <person name="Henrissat B."/>
            <person name="Grigoriev I.V."/>
            <person name="Yang Z.L."/>
            <person name="Xu J."/>
            <person name="Martin F.M."/>
        </authorList>
    </citation>
    <scope>NUCLEOTIDE SEQUENCE</scope>
    <source>
        <strain evidence="2">KKN 215</strain>
    </source>
</reference>
<comment type="caution">
    <text evidence="2">The sequence shown here is derived from an EMBL/GenBank/DDBJ whole genome shotgun (WGS) entry which is preliminary data.</text>
</comment>
<evidence type="ECO:0000256" key="1">
    <source>
        <dbReference type="SAM" id="SignalP"/>
    </source>
</evidence>
<dbReference type="Proteomes" id="UP000813824">
    <property type="component" value="Unassembled WGS sequence"/>
</dbReference>
<sequence length="297" mass="32071">MRFSIFAILAVVAALTITPALSAPLEARRPNKAYGAIYARDAGLEARANGQFTKALGNVANGATILSGLSSFVTNIIDGIRGRELEELQARELELEARANGQFTKVIGNVANGATVLSGFSSFVKDIIDGIKGRELAELEARALLARDLDARANGQFTKVLGNVANGASILSGFSSFVTNIIDGIRGRELEELQARGLDSRDLELEARGKFIENAGNLFSIVTGLGHFANNVINHFSSRDLEALFEEIQARAYDELVARDAIAVDYQKLNTLANEEEYYQTIASQLRNDLASKISAF</sequence>
<dbReference type="AlphaFoldDB" id="A0A8K0UF37"/>
<evidence type="ECO:0000313" key="2">
    <source>
        <dbReference type="EMBL" id="KAH8084325.1"/>
    </source>
</evidence>
<gene>
    <name evidence="2" type="ORF">BXZ70DRAFT_910533</name>
</gene>